<evidence type="ECO:0008006" key="7">
    <source>
        <dbReference type="Google" id="ProtNLM"/>
    </source>
</evidence>
<gene>
    <name evidence="5" type="ORF">ACLA_013690</name>
</gene>
<dbReference type="Pfam" id="PF16201">
    <property type="entry name" value="NopRA1"/>
    <property type="match status" value="1"/>
</dbReference>
<feature type="domain" description="URB1 C-terminal" evidence="3">
    <location>
        <begin position="883"/>
        <end position="1076"/>
    </location>
</feature>
<dbReference type="AlphaFoldDB" id="A1CB14"/>
<dbReference type="PANTHER" id="PTHR13500">
    <property type="entry name" value="NUCLEOLAR PRERIBOSOMAL-ASSOCIATED PROTEIN 1"/>
    <property type="match status" value="1"/>
</dbReference>
<dbReference type="InterPro" id="IPR032436">
    <property type="entry name" value="URB1_C"/>
</dbReference>
<keyword evidence="6" id="KW-1185">Reference proteome</keyword>
<feature type="region of interest" description="Disordered" evidence="1">
    <location>
        <begin position="1"/>
        <end position="28"/>
    </location>
</feature>
<dbReference type="InterPro" id="IPR021714">
    <property type="entry name" value="URB1_N"/>
</dbReference>
<dbReference type="HOGENOM" id="CLU_009575_0_0_1"/>
<feature type="domain" description="URB1 central HEAT repeat" evidence="4">
    <location>
        <begin position="635"/>
        <end position="822"/>
    </location>
</feature>
<proteinExistence type="predicted"/>
<dbReference type="Pfam" id="PF11707">
    <property type="entry name" value="Npa1"/>
    <property type="match status" value="1"/>
</dbReference>
<dbReference type="EMBL" id="DS027049">
    <property type="protein sequence ID" value="EAW12932.1"/>
    <property type="molecule type" value="Genomic_DNA"/>
</dbReference>
<dbReference type="PANTHER" id="PTHR13500:SF0">
    <property type="entry name" value="NUCLEOLAR PRE-RIBOSOMAL-ASSOCIATED PROTEIN 1"/>
    <property type="match status" value="1"/>
</dbReference>
<dbReference type="OMA" id="RYITFKR"/>
<evidence type="ECO:0000313" key="5">
    <source>
        <dbReference type="EMBL" id="EAW12932.1"/>
    </source>
</evidence>
<dbReference type="GO" id="GO:0000463">
    <property type="term" value="P:maturation of LSU-rRNA from tricistronic rRNA transcript (SSU-rRNA, 5.8S rRNA, LSU-rRNA)"/>
    <property type="evidence" value="ECO:0007669"/>
    <property type="project" value="TreeGrafter"/>
</dbReference>
<dbReference type="GO" id="GO:0005730">
    <property type="term" value="C:nucleolus"/>
    <property type="evidence" value="ECO:0007669"/>
    <property type="project" value="TreeGrafter"/>
</dbReference>
<evidence type="ECO:0000259" key="4">
    <source>
        <dbReference type="Pfam" id="PF26140"/>
    </source>
</evidence>
<dbReference type="GO" id="GO:0000466">
    <property type="term" value="P:maturation of 5.8S rRNA from tricistronic rRNA transcript (SSU-rRNA, 5.8S rRNA, LSU-rRNA)"/>
    <property type="evidence" value="ECO:0007669"/>
    <property type="project" value="TreeGrafter"/>
</dbReference>
<feature type="domain" description="URB1 N-terminal" evidence="2">
    <location>
        <begin position="98"/>
        <end position="445"/>
    </location>
</feature>
<dbReference type="eggNOG" id="KOG1791">
    <property type="taxonomic scope" value="Eukaryota"/>
</dbReference>
<dbReference type="SUPFAM" id="SSF48371">
    <property type="entry name" value="ARM repeat"/>
    <property type="match status" value="1"/>
</dbReference>
<dbReference type="GeneID" id="4706190"/>
<evidence type="ECO:0000259" key="3">
    <source>
        <dbReference type="Pfam" id="PF16201"/>
    </source>
</evidence>
<dbReference type="Pfam" id="PF26140">
    <property type="entry name" value="HEAT_URB1"/>
    <property type="match status" value="1"/>
</dbReference>
<protein>
    <recommendedName>
        <fullName evidence="7">Ribosome biogenesis protein Urb1</fullName>
    </recommendedName>
</protein>
<dbReference type="Proteomes" id="UP000006701">
    <property type="component" value="Unassembled WGS sequence"/>
</dbReference>
<dbReference type="InterPro" id="IPR016024">
    <property type="entry name" value="ARM-type_fold"/>
</dbReference>
<reference evidence="5 6" key="1">
    <citation type="journal article" date="2008" name="PLoS Genet.">
        <title>Genomic islands in the pathogenic filamentous fungus Aspergillus fumigatus.</title>
        <authorList>
            <person name="Fedorova N.D."/>
            <person name="Khaldi N."/>
            <person name="Joardar V.S."/>
            <person name="Maiti R."/>
            <person name="Amedeo P."/>
            <person name="Anderson M.J."/>
            <person name="Crabtree J."/>
            <person name="Silva J.C."/>
            <person name="Badger J.H."/>
            <person name="Albarraq A."/>
            <person name="Angiuoli S."/>
            <person name="Bussey H."/>
            <person name="Bowyer P."/>
            <person name="Cotty P.J."/>
            <person name="Dyer P.S."/>
            <person name="Egan A."/>
            <person name="Galens K."/>
            <person name="Fraser-Liggett C.M."/>
            <person name="Haas B.J."/>
            <person name="Inman J.M."/>
            <person name="Kent R."/>
            <person name="Lemieux S."/>
            <person name="Malavazi I."/>
            <person name="Orvis J."/>
            <person name="Roemer T."/>
            <person name="Ronning C.M."/>
            <person name="Sundaram J.P."/>
            <person name="Sutton G."/>
            <person name="Turner G."/>
            <person name="Venter J.C."/>
            <person name="White O.R."/>
            <person name="Whitty B.R."/>
            <person name="Youngman P."/>
            <person name="Wolfe K.H."/>
            <person name="Goldman G.H."/>
            <person name="Wortman J.R."/>
            <person name="Jiang B."/>
            <person name="Denning D.W."/>
            <person name="Nierman W.C."/>
        </authorList>
    </citation>
    <scope>NUCLEOTIDE SEQUENCE [LARGE SCALE GENOMIC DNA]</scope>
    <source>
        <strain evidence="6">ATCC 1007 / CBS 513.65 / DSM 816 / NCTC 3887 / NRRL 1</strain>
    </source>
</reference>
<dbReference type="STRING" id="344612.A1CB14"/>
<accession>A1CB14</accession>
<dbReference type="InterPro" id="IPR059018">
    <property type="entry name" value="HEAT_URB1"/>
</dbReference>
<name>A1CB14_ASPCL</name>
<dbReference type="InterPro" id="IPR039844">
    <property type="entry name" value="URB1"/>
</dbReference>
<evidence type="ECO:0000313" key="6">
    <source>
        <dbReference type="Proteomes" id="UP000006701"/>
    </source>
</evidence>
<organism evidence="5 6">
    <name type="scientific">Aspergillus clavatus (strain ATCC 1007 / CBS 513.65 / DSM 816 / NCTC 3887 / NRRL 1 / QM 1276 / 107)</name>
    <dbReference type="NCBI Taxonomy" id="344612"/>
    <lineage>
        <taxon>Eukaryota</taxon>
        <taxon>Fungi</taxon>
        <taxon>Dikarya</taxon>
        <taxon>Ascomycota</taxon>
        <taxon>Pezizomycotina</taxon>
        <taxon>Eurotiomycetes</taxon>
        <taxon>Eurotiomycetidae</taxon>
        <taxon>Eurotiales</taxon>
        <taxon>Aspergillaceae</taxon>
        <taxon>Aspergillus</taxon>
        <taxon>Aspergillus subgen. Fumigati</taxon>
    </lineage>
</organism>
<evidence type="ECO:0000259" key="2">
    <source>
        <dbReference type="Pfam" id="PF11707"/>
    </source>
</evidence>
<evidence type="ECO:0000256" key="1">
    <source>
        <dbReference type="SAM" id="MobiDB-lite"/>
    </source>
</evidence>
<dbReference type="RefSeq" id="XP_001274358.1">
    <property type="nucleotide sequence ID" value="XM_001274357.1"/>
</dbReference>
<sequence length="1125" mass="126271">MSHFEHQSPRSKRRKLDHAEEGEGPAPITSHTQLRTLLAFQQNVIESKQGIRQFKDFLTSIAQSEKEGEKAKKFRILKAYCDTQLTRTATEDDAICFPDLIQTWGFADSSNNESLLTVVPSVLALFIKTISTQLELRDFGLALCKHLLQKDQLRLFNRGLTALKSKEHLISPCLRLLTEIVSFDGGAVARQVYMARYITFKRLDLFLTPNKAQLEDADASKKSTLRRNAQKYILANLKVQHVTAKSEIIEQHKVIIKAFFEFIRKDPRDIILETIKCIDKDIIQDASLSRNAKTRFFNRWNLERLVTLYGYERESEEPNSSGVSIADEVHDILLKICTDTNLGVLLPGTGWYPNGTDPESLPTENDTSIELGLDSAMYVDKYKDSVPVRNGTLSFVIQALRPDMDRLQIELLVAIFKAAPELVADYFTKKTMFISDPKPTPSWMAESALLFSIVSLPIPPNCGWQDKLPAMPPPVSVVIENILPRPLTQKVMSRCLNLNTEIVTLFAVRILTVAFNKLHAALKIFNADHGSSQPFWAQAASKLAAEFCRRCPVIKDVILLFRRTAKEDLQQQEAVAELLACFYNVVPDVAIEEVFDASLVLVDILKRLENSELSEDDSESLLGQMQNVLKIAQQSASMRWWQQPVSMQYSAFTSILKVLIETSANDTSKEIEKLLTAILMESSIIKTQAAFAALRLSFDASNSDSFHHQLAFFDNCACRVAKKPVHYDDLASSLVEVDAKPVSCIVAAIIEQWPFVAKNGDSTAEEAVGTWIARVLGKLKLAQEDSKGLKAARDGVLQDVHSKQLKSSLKKALKDAVNGDETDIKAQRDVARPTSQGQTAKEPEVDLIEIFGTLPTEGTTHNELHRWEKEELEIAVEQGRIADLMLCLCSGYEEVRKQAFANLIRFMSKLRESKYAEWRSVYILTGELLETVKQIGLEAPVPWIVGECASCCLSVLTNPMHKLYGKVNKFLQKAPSWEVEKLPSYWIDKILLHEPELDDGYFEETSWLLDFLIKGLHTETDMEIYRRANVFERMLSFYDSPSSGVSIKRKTLHLLFRSTQVGGSTTLITRAGVISWIQSQVPVVNAKEASTFAAMAHTLQEGSDQDRVAKWSGGAVSQAVENIAG</sequence>
<dbReference type="KEGG" id="act:ACLA_013690"/>
<dbReference type="OrthoDB" id="72892at2759"/>
<dbReference type="VEuPathDB" id="FungiDB:ACLA_013690"/>